<organism evidence="2 3">
    <name type="scientific">Striga asiatica</name>
    <name type="common">Asiatic witchweed</name>
    <name type="synonym">Buchnera asiatica</name>
    <dbReference type="NCBI Taxonomy" id="4170"/>
    <lineage>
        <taxon>Eukaryota</taxon>
        <taxon>Viridiplantae</taxon>
        <taxon>Streptophyta</taxon>
        <taxon>Embryophyta</taxon>
        <taxon>Tracheophyta</taxon>
        <taxon>Spermatophyta</taxon>
        <taxon>Magnoliopsida</taxon>
        <taxon>eudicotyledons</taxon>
        <taxon>Gunneridae</taxon>
        <taxon>Pentapetalae</taxon>
        <taxon>asterids</taxon>
        <taxon>lamiids</taxon>
        <taxon>Lamiales</taxon>
        <taxon>Orobanchaceae</taxon>
        <taxon>Buchnereae</taxon>
        <taxon>Striga</taxon>
    </lineage>
</organism>
<dbReference type="AlphaFoldDB" id="A0A5A7PZU8"/>
<keyword evidence="3" id="KW-1185">Reference proteome</keyword>
<sequence>MNNNISLEITCPTTRRLAAPPSTEMMVSDSSRRRCSGSLAATSADETRRKKDRCCWSRRMRARRGGRQKGSNAARFRATDARRSDGGWSCGLVGGRDSREGSAAIGCQKFSASRWLNSDWSDLQRFTDGCLTRRRRTMMAMMFERAAARGKTSPSAGLSVEEREITCPASRRLAARPSMETMVSDSSRRPCSGSPAATSADETRRKKDRCCWSRRRRARRGGRQKGSNAAGFRATGCCGSR</sequence>
<feature type="compositionally biased region" description="Basic residues" evidence="1">
    <location>
        <begin position="212"/>
        <end position="223"/>
    </location>
</feature>
<evidence type="ECO:0000313" key="2">
    <source>
        <dbReference type="EMBL" id="GER38082.1"/>
    </source>
</evidence>
<evidence type="ECO:0000256" key="1">
    <source>
        <dbReference type="SAM" id="MobiDB-lite"/>
    </source>
</evidence>
<protein>
    <submittedName>
        <fullName evidence="2">Transducin/WD40 repeat-like superfamily protein</fullName>
    </submittedName>
</protein>
<evidence type="ECO:0000313" key="3">
    <source>
        <dbReference type="Proteomes" id="UP000325081"/>
    </source>
</evidence>
<reference evidence="3" key="1">
    <citation type="journal article" date="2019" name="Curr. Biol.">
        <title>Genome Sequence of Striga asiatica Provides Insight into the Evolution of Plant Parasitism.</title>
        <authorList>
            <person name="Yoshida S."/>
            <person name="Kim S."/>
            <person name="Wafula E.K."/>
            <person name="Tanskanen J."/>
            <person name="Kim Y.M."/>
            <person name="Honaas L."/>
            <person name="Yang Z."/>
            <person name="Spallek T."/>
            <person name="Conn C.E."/>
            <person name="Ichihashi Y."/>
            <person name="Cheong K."/>
            <person name="Cui S."/>
            <person name="Der J.P."/>
            <person name="Gundlach H."/>
            <person name="Jiao Y."/>
            <person name="Hori C."/>
            <person name="Ishida J.K."/>
            <person name="Kasahara H."/>
            <person name="Kiba T."/>
            <person name="Kim M.S."/>
            <person name="Koo N."/>
            <person name="Laohavisit A."/>
            <person name="Lee Y.H."/>
            <person name="Lumba S."/>
            <person name="McCourt P."/>
            <person name="Mortimer J.C."/>
            <person name="Mutuku J.M."/>
            <person name="Nomura T."/>
            <person name="Sasaki-Sekimoto Y."/>
            <person name="Seto Y."/>
            <person name="Wang Y."/>
            <person name="Wakatake T."/>
            <person name="Sakakibara H."/>
            <person name="Demura T."/>
            <person name="Yamaguchi S."/>
            <person name="Yoneyama K."/>
            <person name="Manabe R.I."/>
            <person name="Nelson D.C."/>
            <person name="Schulman A.H."/>
            <person name="Timko M.P."/>
            <person name="dePamphilis C.W."/>
            <person name="Choi D."/>
            <person name="Shirasu K."/>
        </authorList>
    </citation>
    <scope>NUCLEOTIDE SEQUENCE [LARGE SCALE GENOMIC DNA]</scope>
    <source>
        <strain evidence="3">cv. UVA1</strain>
    </source>
</reference>
<name>A0A5A7PZU8_STRAF</name>
<accession>A0A5A7PZU8</accession>
<dbReference type="EMBL" id="BKCP01005439">
    <property type="protein sequence ID" value="GER38082.1"/>
    <property type="molecule type" value="Genomic_DNA"/>
</dbReference>
<feature type="compositionally biased region" description="Basic and acidic residues" evidence="1">
    <location>
        <begin position="201"/>
        <end position="211"/>
    </location>
</feature>
<proteinExistence type="predicted"/>
<feature type="region of interest" description="Disordered" evidence="1">
    <location>
        <begin position="176"/>
        <end position="241"/>
    </location>
</feature>
<comment type="caution">
    <text evidence="2">The sequence shown here is derived from an EMBL/GenBank/DDBJ whole genome shotgun (WGS) entry which is preliminary data.</text>
</comment>
<gene>
    <name evidence="2" type="ORF">STAS_14540</name>
</gene>
<dbReference type="Proteomes" id="UP000325081">
    <property type="component" value="Unassembled WGS sequence"/>
</dbReference>